<feature type="compositionally biased region" description="Low complexity" evidence="11">
    <location>
        <begin position="109"/>
        <end position="122"/>
    </location>
</feature>
<feature type="region of interest" description="Disordered" evidence="11">
    <location>
        <begin position="1988"/>
        <end position="2021"/>
    </location>
</feature>
<dbReference type="PROSITE" id="PS50010">
    <property type="entry name" value="DH_2"/>
    <property type="match status" value="1"/>
</dbReference>
<dbReference type="InterPro" id="IPR015943">
    <property type="entry name" value="WD40/YVTN_repeat-like_dom_sf"/>
</dbReference>
<keyword evidence="6 12" id="KW-0812">Transmembrane</keyword>
<keyword evidence="3" id="KW-1003">Cell membrane</keyword>
<gene>
    <name evidence="14" type="ORF">E5288_WYG018001</name>
</gene>
<feature type="compositionally biased region" description="Polar residues" evidence="11">
    <location>
        <begin position="387"/>
        <end position="396"/>
    </location>
</feature>
<feature type="compositionally biased region" description="Polar residues" evidence="11">
    <location>
        <begin position="753"/>
        <end position="764"/>
    </location>
</feature>
<evidence type="ECO:0000256" key="5">
    <source>
        <dbReference type="ARBA" id="ARBA00022658"/>
    </source>
</evidence>
<feature type="region of interest" description="Disordered" evidence="11">
    <location>
        <begin position="2035"/>
        <end position="2058"/>
    </location>
</feature>
<evidence type="ECO:0000259" key="13">
    <source>
        <dbReference type="PROSITE" id="PS50010"/>
    </source>
</evidence>
<dbReference type="SMART" id="SM00325">
    <property type="entry name" value="RhoGEF"/>
    <property type="match status" value="1"/>
</dbReference>
<dbReference type="EMBL" id="VBQZ03000128">
    <property type="protein sequence ID" value="MXQ95168.1"/>
    <property type="molecule type" value="Genomic_DNA"/>
</dbReference>
<feature type="region of interest" description="Disordered" evidence="11">
    <location>
        <begin position="376"/>
        <end position="401"/>
    </location>
</feature>
<dbReference type="FunFam" id="2.130.10.10:FF:000206">
    <property type="entry name" value="Rho guanine nucleotide exchange factor 17"/>
    <property type="match status" value="1"/>
</dbReference>
<dbReference type="PRINTS" id="PR01970">
    <property type="entry name" value="TNFACTORR19L"/>
</dbReference>
<dbReference type="Pfam" id="PF19057">
    <property type="entry name" value="PH_19"/>
    <property type="match status" value="1"/>
</dbReference>
<evidence type="ECO:0000256" key="6">
    <source>
        <dbReference type="ARBA" id="ARBA00022692"/>
    </source>
</evidence>
<evidence type="ECO:0000313" key="15">
    <source>
        <dbReference type="Proteomes" id="UP000322234"/>
    </source>
</evidence>
<feature type="compositionally biased region" description="Low complexity" evidence="11">
    <location>
        <begin position="1642"/>
        <end position="1678"/>
    </location>
</feature>
<dbReference type="GO" id="GO:0005085">
    <property type="term" value="F:guanyl-nucleotide exchange factor activity"/>
    <property type="evidence" value="ECO:0007669"/>
    <property type="project" value="UniProtKB-KW"/>
</dbReference>
<feature type="region of interest" description="Disordered" evidence="11">
    <location>
        <begin position="1031"/>
        <end position="1059"/>
    </location>
</feature>
<accession>A0A6B0RYC3</accession>
<dbReference type="SUPFAM" id="SSF50729">
    <property type="entry name" value="PH domain-like"/>
    <property type="match status" value="1"/>
</dbReference>
<feature type="region of interest" description="Disordered" evidence="11">
    <location>
        <begin position="418"/>
        <end position="463"/>
    </location>
</feature>
<feature type="region of interest" description="Disordered" evidence="11">
    <location>
        <begin position="818"/>
        <end position="960"/>
    </location>
</feature>
<name>A0A6B0RYC3_9CETA</name>
<evidence type="ECO:0000256" key="1">
    <source>
        <dbReference type="ARBA" id="ARBA00004162"/>
    </source>
</evidence>
<feature type="compositionally biased region" description="Low complexity" evidence="11">
    <location>
        <begin position="228"/>
        <end position="248"/>
    </location>
</feature>
<feature type="transmembrane region" description="Helical" evidence="12">
    <location>
        <begin position="2199"/>
        <end position="2222"/>
    </location>
</feature>
<evidence type="ECO:0000256" key="11">
    <source>
        <dbReference type="SAM" id="MobiDB-lite"/>
    </source>
</evidence>
<sequence>MADGAPRPQLYRSVSFKLLERWSGGPGQREEATDAPGLRRRSSCRPVAAVPAQPSRRVSSLASGPPAAPAQPRPLRSLSPSVRQLSRRFDAQRLDDNSTGPRDGGVSPAAAEEAAEGAARGAWPSVMEMRKLFGGPGSRRPSADSEASGTPSPDGAAWEPATREPRQPPTPPPRTCFPLAGLRSARPLPGPGIEGRRRRQQQERAQRPADGLHSWHSFSQPQAWARASSSSSSIVSSYPVSRSRAASSSEEEEEGPPPPLPGAQSPAYHGGHSSGSDEDQDGEGGHCRGGRTGPRPGSSSLDKDCRPDSYGLNPSSMDSAGGSGSPDPPTPPRASSEEGPQGWGAGSPPCVPGPQEGLRPLSDTVGGTFRVAKVSFPAYLASPAGSRGSSRYSSTETLKDEELWASRGSGNWGVYRSPSFGAGEGLVRPQVRSRTKGPVGTTRVSRDGGLDLDKSRQRKSLSNPDIASETLTLLSFLRSDLSELRIRKPGGRPGDLGSGPVDGRDSPSADSSVGQLGPMPAPAPASSGTRPTLKDLTATLRRAKSFTCSEKPMARRLSRTGVLKPSSSELLLAGPGAEEDPLPLVVQDQYVQEARQVFEKIQRMGAQQDDGNDVPPGSPDWAGDVTGGQRSQEELSGPESSLTDEGIGADPEPSVSAFCSLGPTGVWRPLSSSSAQTNHHGPGAEESLGGWALVSPDTPPTPGALRRRRKIPPSGPGGTELSNGEAGEAYRSLSDPIPQRHRAATSEEPSGFSVDSNLLGSLSPKTGLPTAPAMDEGLTSGHSDWSVGSEESKGYPEVIQSIVQGPGALGCVVDDRVAGKAPKKKSLSDPSRRGELAGPGFEGPGGEPIREVEPMLPPSSSEPILAERRAEPEEPSPARGRAQSERALPEAPPASSTAHHDFHLDPKLANILSPRLIHRGSKKRPARSSHQELSREEGNQDQAGSLSLARPSSKHVRHSSVPATFTPIVVPETPTSIGPPVAVPEPMGFPAKAHPTMQAPSLEDVTKQYMLTLHSSGVPAPVPVDMPCLTPTAPPSSEVKPPEAARAPDEPAPTSKCCSKPQVDMRKHVTMTLLDTEQSYVESLRTLMQGYMQPLKQPENSLLCDPSLVDEIFDQIPELLEHHEQFLEQVRHCVQNWHAQQKVGDLLVQSFSKDVLVNIYSAYIDNFLNAKDAVRVAKEARPAFLKFLEQSMRENKEKQALSDLMIKPVQRIPRYELLVKDLLKHTPEDHPDYPLLLDAQRNIKQVAERINKGVRSAEEAERHARVLQEIEAHIEGMEDLQAPLRRFLRQEMVIEVKAVGGKKDRSLFLFTDLIVCTTLKRKSGSLRRSSMSLYTAASVIDTASKYKLLWKLPLEDADIIKGASQAANRENIQKAISRLDEDLTTLGQMSKLSESLGFPHQSLDDALRDLSAAMHRDLSEKQALCYALSFPPTKLELCTTRPEGTDSFIFDFPHPDACLGFEQAFDEAKRKLASSKSCLDPEFLKAIPIMKTRSGMQFSCAAPTLSSCPEPTPEVWVCNSDGYVGQVCLLSLRAEPDVEACIAVCSARILCIGAVPGLQRCCHREQTASLRNPPETAPEPTGPDLDVEAADEEAATLADPGPQPCLHISIAGSGLEMTPGPAEGDPRPELVPFDSDSDDESSPSPSGTLQSQASRSTISSSFGNEETPSSKEATAETTSSEEEQEPGFLPLSGSFGPGGPCGTSPVDGRALRRSSRGSFTRGSLEDLLSVDPEAYQSSVWLGTEDGCVHVYQSSDSIRDRRNSLKLQHSASVTCILYLNNQVFVSLANGELVVYQREAGHFWDPHNFKSVTLGAQGSPITKMVSVGGRLWCGCQNRVLVLSPDTLQLEHTFSVGQDSSRSVACMVDSSLGVWVTLKGSAHVCLYHPDTFEQLAEVDVTPPVHRMLAGSDAIIRQHKAACLRITALLVCEELLWVGTSAGVVLTMPTSPSTISCPRAPLSPAGLGQGHTGHVRFLAAVQLPDGFNLLCPTPPPPPDAGPEKLPSLEHRDSPRHRGPASARPKMLVISGGDGYEDFRLSSGGGGSTAAFPRTPKAEGPDMASLAGKATLETSFPCPHPQTAEASLTPAPRFFSCSSKAPSGNTRWEHSGRLFRLHPLGPEDEAEPATLAPVLSPRAAALASGHCHTDSPSAVPTWAGAQPERGRRARRGVEVAAGAGGAGETRQPGNSTRAGSPEETAAQYAVIAIVPIFCLMGLLGILVCNLLKRKGYHCTAQKEVGPGPGGGGSGTNPACRPEDASEDTIGVLVRLITEKKENAAALEELLKEYHSRQLVQTSHRPLPRLPPGPPSMPHVCPHRQHLHTVQGLASLSGPCCSRCSQKKWPEVLLSPEAAAATTPAPRLLPNPARTPKAGAKAGRQGEITILSVGRFRVARIPEQRVSSVASEVKTITEAGPSGGELPNSPRPGLPSEQRALLGSGGSHAKWPKPPAENKAEENRYVVRLSESNLVI</sequence>
<keyword evidence="8 12" id="KW-0472">Membrane</keyword>
<feature type="compositionally biased region" description="Basic and acidic residues" evidence="11">
    <location>
        <begin position="826"/>
        <end position="835"/>
    </location>
</feature>
<feature type="region of interest" description="Disordered" evidence="11">
    <location>
        <begin position="2353"/>
        <end position="2373"/>
    </location>
</feature>
<dbReference type="Proteomes" id="UP000322234">
    <property type="component" value="Unassembled WGS sequence"/>
</dbReference>
<dbReference type="Pfam" id="PF12606">
    <property type="entry name" value="RELT"/>
    <property type="match status" value="1"/>
</dbReference>
<keyword evidence="5" id="KW-0344">Guanine-nucleotide releasing factor</keyword>
<dbReference type="FunFam" id="1.20.900.10:FF:000025">
    <property type="entry name" value="Rho guanine nucleotide exchange factor 17"/>
    <property type="match status" value="1"/>
</dbReference>
<dbReference type="InterPro" id="IPR000219">
    <property type="entry name" value="DH_dom"/>
</dbReference>
<dbReference type="InterPro" id="IPR035899">
    <property type="entry name" value="DBL_dom_sf"/>
</dbReference>
<feature type="compositionally biased region" description="Basic and acidic residues" evidence="11">
    <location>
        <begin position="87"/>
        <end position="96"/>
    </location>
</feature>
<feature type="region of interest" description="Disordered" evidence="11">
    <location>
        <begin position="603"/>
        <end position="799"/>
    </location>
</feature>
<dbReference type="GO" id="GO:0030036">
    <property type="term" value="P:actin cytoskeleton organization"/>
    <property type="evidence" value="ECO:0007669"/>
    <property type="project" value="TreeGrafter"/>
</dbReference>
<dbReference type="InterPro" id="IPR022333">
    <property type="entry name" value="TNFR_19-like"/>
</dbReference>
<dbReference type="Gene3D" id="2.130.10.10">
    <property type="entry name" value="YVTN repeat-like/Quinoprotein amine dehydrogenase"/>
    <property type="match status" value="1"/>
</dbReference>
<evidence type="ECO:0000256" key="10">
    <source>
        <dbReference type="ARBA" id="ARBA00074304"/>
    </source>
</evidence>
<dbReference type="PANTHER" id="PTHR12877">
    <property type="entry name" value="RHO GUANINE NUCLEOTIDE EXCHANGE FACTOR"/>
    <property type="match status" value="1"/>
</dbReference>
<feature type="region of interest" description="Disordered" evidence="11">
    <location>
        <begin position="20"/>
        <end position="364"/>
    </location>
</feature>
<evidence type="ECO:0000256" key="4">
    <source>
        <dbReference type="ARBA" id="ARBA00022553"/>
    </source>
</evidence>
<dbReference type="PANTHER" id="PTHR12877:SF15">
    <property type="entry name" value="RHO GUANINE NUCLEOTIDE EXCHANGE FACTOR 17"/>
    <property type="match status" value="1"/>
</dbReference>
<evidence type="ECO:0000313" key="14">
    <source>
        <dbReference type="EMBL" id="MXQ95168.1"/>
    </source>
</evidence>
<keyword evidence="4" id="KW-0597">Phosphoprotein</keyword>
<dbReference type="FunFam" id="2.30.29.30:FF:000434">
    <property type="entry name" value="Rho guanine nucleotide exchange factor 17"/>
    <property type="match status" value="1"/>
</dbReference>
<feature type="domain" description="DH" evidence="13">
    <location>
        <begin position="1065"/>
        <end position="1253"/>
    </location>
</feature>
<dbReference type="InterPro" id="IPR036322">
    <property type="entry name" value="WD40_repeat_dom_sf"/>
</dbReference>
<evidence type="ECO:0000256" key="7">
    <source>
        <dbReference type="ARBA" id="ARBA00022989"/>
    </source>
</evidence>
<evidence type="ECO:0000256" key="2">
    <source>
        <dbReference type="ARBA" id="ARBA00008688"/>
    </source>
</evidence>
<dbReference type="Pfam" id="PF19056">
    <property type="entry name" value="WD40_2"/>
    <property type="match status" value="1"/>
</dbReference>
<keyword evidence="7 12" id="KW-1133">Transmembrane helix</keyword>
<feature type="compositionally biased region" description="Basic and acidic residues" evidence="11">
    <location>
        <begin position="444"/>
        <end position="455"/>
    </location>
</feature>
<feature type="compositionally biased region" description="Basic and acidic residues" evidence="11">
    <location>
        <begin position="1040"/>
        <end position="1049"/>
    </location>
</feature>
<dbReference type="Gene3D" id="2.30.29.30">
    <property type="entry name" value="Pleckstrin-homology domain (PH domain)/Phosphotyrosine-binding domain (PTB)"/>
    <property type="match status" value="1"/>
</dbReference>
<dbReference type="InterPro" id="IPR011993">
    <property type="entry name" value="PH-like_dom_sf"/>
</dbReference>
<keyword evidence="15" id="KW-1185">Reference proteome</keyword>
<dbReference type="GO" id="GO:0005886">
    <property type="term" value="C:plasma membrane"/>
    <property type="evidence" value="ECO:0007669"/>
    <property type="project" value="UniProtKB-SubCell"/>
</dbReference>
<dbReference type="Pfam" id="PF00621">
    <property type="entry name" value="RhoGEF"/>
    <property type="match status" value="1"/>
</dbReference>
<organism evidence="14 15">
    <name type="scientific">Bos mutus</name>
    <name type="common">wild yak</name>
    <dbReference type="NCBI Taxonomy" id="72004"/>
    <lineage>
        <taxon>Eukaryota</taxon>
        <taxon>Metazoa</taxon>
        <taxon>Chordata</taxon>
        <taxon>Craniata</taxon>
        <taxon>Vertebrata</taxon>
        <taxon>Euteleostomi</taxon>
        <taxon>Mammalia</taxon>
        <taxon>Eutheria</taxon>
        <taxon>Laurasiatheria</taxon>
        <taxon>Artiodactyla</taxon>
        <taxon>Ruminantia</taxon>
        <taxon>Pecora</taxon>
        <taxon>Bovidae</taxon>
        <taxon>Bovinae</taxon>
        <taxon>Bos</taxon>
    </lineage>
</organism>
<reference evidence="14" key="1">
    <citation type="submission" date="2019-10" db="EMBL/GenBank/DDBJ databases">
        <title>The sequence and de novo assembly of the wild yak genome.</title>
        <authorList>
            <person name="Liu Y."/>
        </authorList>
    </citation>
    <scope>NUCLEOTIDE SEQUENCE [LARGE SCALE GENOMIC DNA]</scope>
    <source>
        <strain evidence="14">WY2019</strain>
    </source>
</reference>
<feature type="region of interest" description="Disordered" evidence="11">
    <location>
        <begin position="1592"/>
        <end position="1717"/>
    </location>
</feature>
<evidence type="ECO:0000256" key="3">
    <source>
        <dbReference type="ARBA" id="ARBA00022475"/>
    </source>
</evidence>
<evidence type="ECO:0000256" key="12">
    <source>
        <dbReference type="SAM" id="Phobius"/>
    </source>
</evidence>
<feature type="compositionally biased region" description="Low complexity" evidence="11">
    <location>
        <begin position="262"/>
        <end position="271"/>
    </location>
</feature>
<comment type="caution">
    <text evidence="14">The sequence shown here is derived from an EMBL/GenBank/DDBJ whole genome shotgun (WGS) entry which is preliminary data.</text>
</comment>
<proteinExistence type="inferred from homology"/>
<feature type="compositionally biased region" description="Polar residues" evidence="11">
    <location>
        <begin position="670"/>
        <end position="679"/>
    </location>
</feature>
<feature type="compositionally biased region" description="Low complexity" evidence="11">
    <location>
        <begin position="2353"/>
        <end position="2366"/>
    </location>
</feature>
<dbReference type="InterPro" id="IPR022248">
    <property type="entry name" value="TNF_rcpt_RELT"/>
</dbReference>
<evidence type="ECO:0000256" key="8">
    <source>
        <dbReference type="ARBA" id="ARBA00023136"/>
    </source>
</evidence>
<evidence type="ECO:0000256" key="9">
    <source>
        <dbReference type="ARBA" id="ARBA00056029"/>
    </source>
</evidence>
<protein>
    <recommendedName>
        <fullName evidence="10">Rho guanine nucleotide exchange factor 17</fullName>
    </recommendedName>
</protein>
<comment type="function">
    <text evidence="9">Acts as a guanine nucleotide exchange factor (GEF) for RhoA GTPases.</text>
</comment>
<comment type="similarity">
    <text evidence="2">Belongs to the RELT family.</text>
</comment>
<dbReference type="CDD" id="cd00160">
    <property type="entry name" value="RhoGEF"/>
    <property type="match status" value="1"/>
</dbReference>
<feature type="region of interest" description="Disordered" evidence="11">
    <location>
        <begin position="2406"/>
        <end position="2452"/>
    </location>
</feature>
<feature type="region of interest" description="Disordered" evidence="11">
    <location>
        <begin position="2233"/>
        <end position="2254"/>
    </location>
</feature>
<dbReference type="InterPro" id="IPR039919">
    <property type="entry name" value="ARHGEF10/ARHGEF17"/>
</dbReference>
<feature type="region of interest" description="Disordered" evidence="11">
    <location>
        <begin position="2140"/>
        <end position="2191"/>
    </location>
</feature>
<comment type="subcellular location">
    <subcellularLocation>
        <location evidence="1">Cell membrane</location>
        <topology evidence="1">Single-pass membrane protein</topology>
    </subcellularLocation>
</comment>
<dbReference type="SUPFAM" id="SSF48065">
    <property type="entry name" value="DBL homology domain (DH-domain)"/>
    <property type="match status" value="1"/>
</dbReference>
<dbReference type="SUPFAM" id="SSF50978">
    <property type="entry name" value="WD40 repeat-like"/>
    <property type="match status" value="1"/>
</dbReference>
<feature type="compositionally biased region" description="Basic and acidic residues" evidence="11">
    <location>
        <begin position="929"/>
        <end position="938"/>
    </location>
</feature>
<feature type="region of interest" description="Disordered" evidence="11">
    <location>
        <begin position="485"/>
        <end position="534"/>
    </location>
</feature>
<feature type="compositionally biased region" description="Basic residues" evidence="11">
    <location>
        <begin position="916"/>
        <end position="927"/>
    </location>
</feature>
<dbReference type="Gene3D" id="1.20.900.10">
    <property type="entry name" value="Dbl homology (DH) domain"/>
    <property type="match status" value="1"/>
</dbReference>